<dbReference type="PANTHER" id="PTHR42109:SF2">
    <property type="entry name" value="INTEGRAL MEMBRANE PROTEIN"/>
    <property type="match status" value="1"/>
</dbReference>
<sequence>MTKLDQRGDIAVAEIVVYIPILILSVILVIRNGFTRQAGWIYLVILSLIRIVGSCAAIASEYNTSSENLEITALSLESAGVSPLLLATLGFLRTICQDTLDRDPLIAKGLKLLPLAGTIALILAIVGGINSGTGSTQSSINQGLTLRHVGDIMFAVIFVLVVLLNGLCWANRGSIAYNRRVLLAGITGALPFVFVRVLYAVLSGFAPSLRGVNADGQVVYVPSTSPLNTFNSLTGSWVAYLVMGVVPEFATMLVYITVGTRVHLERDSADAAYMLGRPSIQSDRESQEALARFQPRFEQPPNAYYAK</sequence>
<dbReference type="EMBL" id="KZ110591">
    <property type="protein sequence ID" value="OSX68173.1"/>
    <property type="molecule type" value="Genomic_DNA"/>
</dbReference>
<name>A0A1X6NII7_9APHY</name>
<feature type="transmembrane region" description="Helical" evidence="1">
    <location>
        <begin position="71"/>
        <end position="92"/>
    </location>
</feature>
<dbReference type="InterPro" id="IPR056119">
    <property type="entry name" value="DUF7702"/>
</dbReference>
<dbReference type="PANTHER" id="PTHR42109">
    <property type="entry name" value="UNPLACED GENOMIC SCAFFOLD UM_SCAF_CONTIG_1.265, WHOLE GENOME SHOTGUN SEQUENCE"/>
    <property type="match status" value="1"/>
</dbReference>
<feature type="transmembrane region" description="Helical" evidence="1">
    <location>
        <begin position="112"/>
        <end position="132"/>
    </location>
</feature>
<organism evidence="3 4">
    <name type="scientific">Postia placenta MAD-698-R-SB12</name>
    <dbReference type="NCBI Taxonomy" id="670580"/>
    <lineage>
        <taxon>Eukaryota</taxon>
        <taxon>Fungi</taxon>
        <taxon>Dikarya</taxon>
        <taxon>Basidiomycota</taxon>
        <taxon>Agaricomycotina</taxon>
        <taxon>Agaricomycetes</taxon>
        <taxon>Polyporales</taxon>
        <taxon>Adustoporiaceae</taxon>
        <taxon>Rhodonia</taxon>
    </lineage>
</organism>
<evidence type="ECO:0000313" key="4">
    <source>
        <dbReference type="Proteomes" id="UP000194127"/>
    </source>
</evidence>
<feature type="transmembrane region" description="Helical" evidence="1">
    <location>
        <begin position="182"/>
        <end position="202"/>
    </location>
</feature>
<keyword evidence="1" id="KW-0812">Transmembrane</keyword>
<keyword evidence="1" id="KW-1133">Transmembrane helix</keyword>
<keyword evidence="4" id="KW-1185">Reference proteome</keyword>
<reference evidence="3 4" key="1">
    <citation type="submission" date="2017-04" db="EMBL/GenBank/DDBJ databases">
        <title>Genome Sequence of the Model Brown-Rot Fungus Postia placenta SB12.</title>
        <authorList>
            <consortium name="DOE Joint Genome Institute"/>
            <person name="Gaskell J."/>
            <person name="Kersten P."/>
            <person name="Larrondo L.F."/>
            <person name="Canessa P."/>
            <person name="Martinez D."/>
            <person name="Hibbett D."/>
            <person name="Schmoll M."/>
            <person name="Kubicek C.P."/>
            <person name="Martinez A.T."/>
            <person name="Yadav J."/>
            <person name="Master E."/>
            <person name="Magnuson J.K."/>
            <person name="James T."/>
            <person name="Yaver D."/>
            <person name="Berka R."/>
            <person name="Labutti K."/>
            <person name="Lipzen A."/>
            <person name="Aerts A."/>
            <person name="Barry K."/>
            <person name="Henrissat B."/>
            <person name="Blanchette R."/>
            <person name="Grigoriev I."/>
            <person name="Cullen D."/>
        </authorList>
    </citation>
    <scope>NUCLEOTIDE SEQUENCE [LARGE SCALE GENOMIC DNA]</scope>
    <source>
        <strain evidence="3 4">MAD-698-R-SB12</strain>
    </source>
</reference>
<gene>
    <name evidence="3" type="ORF">POSPLADRAFT_1127649</name>
</gene>
<dbReference type="Proteomes" id="UP000194127">
    <property type="component" value="Unassembled WGS sequence"/>
</dbReference>
<dbReference type="STRING" id="670580.A0A1X6NII7"/>
<proteinExistence type="predicted"/>
<feature type="domain" description="DUF7702" evidence="2">
    <location>
        <begin position="4"/>
        <end position="262"/>
    </location>
</feature>
<keyword evidence="1" id="KW-0472">Membrane</keyword>
<feature type="transmembrane region" description="Helical" evidence="1">
    <location>
        <begin position="152"/>
        <end position="170"/>
    </location>
</feature>
<feature type="transmembrane region" description="Helical" evidence="1">
    <location>
        <begin position="39"/>
        <end position="59"/>
    </location>
</feature>
<dbReference type="RefSeq" id="XP_024344967.1">
    <property type="nucleotide sequence ID" value="XM_024483646.1"/>
</dbReference>
<dbReference type="OrthoDB" id="2560628at2759"/>
<protein>
    <recommendedName>
        <fullName evidence="2">DUF7702 domain-containing protein</fullName>
    </recommendedName>
</protein>
<evidence type="ECO:0000259" key="2">
    <source>
        <dbReference type="Pfam" id="PF24800"/>
    </source>
</evidence>
<feature type="transmembrane region" description="Helical" evidence="1">
    <location>
        <begin position="12"/>
        <end position="30"/>
    </location>
</feature>
<dbReference type="Pfam" id="PF24800">
    <property type="entry name" value="DUF7702"/>
    <property type="match status" value="1"/>
</dbReference>
<dbReference type="AlphaFoldDB" id="A0A1X6NII7"/>
<evidence type="ECO:0000256" key="1">
    <source>
        <dbReference type="SAM" id="Phobius"/>
    </source>
</evidence>
<evidence type="ECO:0000313" key="3">
    <source>
        <dbReference type="EMBL" id="OSX68173.1"/>
    </source>
</evidence>
<accession>A0A1X6NII7</accession>
<feature type="transmembrane region" description="Helical" evidence="1">
    <location>
        <begin position="237"/>
        <end position="258"/>
    </location>
</feature>
<dbReference type="GeneID" id="36328595"/>